<dbReference type="STRING" id="407821.A0A087SZV3"/>
<dbReference type="Proteomes" id="UP000054359">
    <property type="component" value="Unassembled WGS sequence"/>
</dbReference>
<dbReference type="SUPFAM" id="SSF56104">
    <property type="entry name" value="SAICAR synthase-like"/>
    <property type="match status" value="1"/>
</dbReference>
<name>A0A087SZV3_STEMI</name>
<evidence type="ECO:0000256" key="1">
    <source>
        <dbReference type="ARBA" id="ARBA00007374"/>
    </source>
</evidence>
<evidence type="ECO:0000256" key="4">
    <source>
        <dbReference type="RuleBase" id="RU363090"/>
    </source>
</evidence>
<dbReference type="InterPro" id="IPR038286">
    <property type="entry name" value="IPK_sf"/>
</dbReference>
<protein>
    <recommendedName>
        <fullName evidence="4">Kinase</fullName>
        <ecNumber evidence="4">2.7.-.-</ecNumber>
    </recommendedName>
</protein>
<dbReference type="GO" id="GO:0005634">
    <property type="term" value="C:nucleus"/>
    <property type="evidence" value="ECO:0007669"/>
    <property type="project" value="TreeGrafter"/>
</dbReference>
<dbReference type="EMBL" id="KK112721">
    <property type="protein sequence ID" value="KFM58392.1"/>
    <property type="molecule type" value="Genomic_DNA"/>
</dbReference>
<dbReference type="Pfam" id="PF03770">
    <property type="entry name" value="IPK"/>
    <property type="match status" value="1"/>
</dbReference>
<keyword evidence="3 4" id="KW-0418">Kinase</keyword>
<evidence type="ECO:0000256" key="2">
    <source>
        <dbReference type="ARBA" id="ARBA00022679"/>
    </source>
</evidence>
<feature type="non-terminal residue" evidence="5">
    <location>
        <position position="108"/>
    </location>
</feature>
<dbReference type="GO" id="GO:0005737">
    <property type="term" value="C:cytoplasm"/>
    <property type="evidence" value="ECO:0007669"/>
    <property type="project" value="TreeGrafter"/>
</dbReference>
<evidence type="ECO:0000256" key="3">
    <source>
        <dbReference type="ARBA" id="ARBA00022777"/>
    </source>
</evidence>
<dbReference type="PANTHER" id="PTHR12400">
    <property type="entry name" value="INOSITOL POLYPHOSPHATE KINASE"/>
    <property type="match status" value="1"/>
</dbReference>
<dbReference type="Gene3D" id="3.30.470.160">
    <property type="entry name" value="Inositol polyphosphate kinase"/>
    <property type="match status" value="1"/>
</dbReference>
<evidence type="ECO:0000313" key="6">
    <source>
        <dbReference type="Proteomes" id="UP000054359"/>
    </source>
</evidence>
<proteinExistence type="inferred from homology"/>
<gene>
    <name evidence="5" type="ORF">X975_01516</name>
</gene>
<organism evidence="5 6">
    <name type="scientific">Stegodyphus mimosarum</name>
    <name type="common">African social velvet spider</name>
    <dbReference type="NCBI Taxonomy" id="407821"/>
    <lineage>
        <taxon>Eukaryota</taxon>
        <taxon>Metazoa</taxon>
        <taxon>Ecdysozoa</taxon>
        <taxon>Arthropoda</taxon>
        <taxon>Chelicerata</taxon>
        <taxon>Arachnida</taxon>
        <taxon>Araneae</taxon>
        <taxon>Araneomorphae</taxon>
        <taxon>Entelegynae</taxon>
        <taxon>Eresoidea</taxon>
        <taxon>Eresidae</taxon>
        <taxon>Stegodyphus</taxon>
    </lineage>
</organism>
<dbReference type="GO" id="GO:0000828">
    <property type="term" value="F:inositol hexakisphosphate kinase activity"/>
    <property type="evidence" value="ECO:0007669"/>
    <property type="project" value="TreeGrafter"/>
</dbReference>
<accession>A0A087SZV3</accession>
<dbReference type="GO" id="GO:0046854">
    <property type="term" value="P:phosphatidylinositol phosphate biosynthetic process"/>
    <property type="evidence" value="ECO:0007669"/>
    <property type="project" value="TreeGrafter"/>
</dbReference>
<dbReference type="AlphaFoldDB" id="A0A087SZV3"/>
<dbReference type="GO" id="GO:0032958">
    <property type="term" value="P:inositol phosphate biosynthetic process"/>
    <property type="evidence" value="ECO:0007669"/>
    <property type="project" value="InterPro"/>
</dbReference>
<dbReference type="OrthoDB" id="2573163at2759"/>
<dbReference type="OMA" id="FEFPCIL"/>
<sequence length="108" mass="12248">MKKLWKSSSTISQKYILLENRVSKFEFPCILDIKMGTRQYGDTASIAKRHSHTAKAAASTSAVLGIRISGMQVYHQESGRYTCHNKYYGRSLTVDGFHQALYNFLHDG</sequence>
<comment type="similarity">
    <text evidence="1 4">Belongs to the inositol phosphokinase (IPK) family.</text>
</comment>
<dbReference type="EC" id="2.7.-.-" evidence="4"/>
<evidence type="ECO:0000313" key="5">
    <source>
        <dbReference type="EMBL" id="KFM58392.1"/>
    </source>
</evidence>
<dbReference type="PANTHER" id="PTHR12400:SF21">
    <property type="entry name" value="KINASE"/>
    <property type="match status" value="1"/>
</dbReference>
<keyword evidence="2 4" id="KW-0808">Transferase</keyword>
<keyword evidence="6" id="KW-1185">Reference proteome</keyword>
<dbReference type="InterPro" id="IPR005522">
    <property type="entry name" value="IPK"/>
</dbReference>
<reference evidence="5 6" key="1">
    <citation type="submission" date="2013-11" db="EMBL/GenBank/DDBJ databases">
        <title>Genome sequencing of Stegodyphus mimosarum.</title>
        <authorList>
            <person name="Bechsgaard J."/>
        </authorList>
    </citation>
    <scope>NUCLEOTIDE SEQUENCE [LARGE SCALE GENOMIC DNA]</scope>
</reference>